<feature type="domain" description="N-acetyltransferase" evidence="1">
    <location>
        <begin position="69"/>
        <end position="206"/>
    </location>
</feature>
<dbReference type="Pfam" id="PF13673">
    <property type="entry name" value="Acetyltransf_10"/>
    <property type="match status" value="1"/>
</dbReference>
<protein>
    <recommendedName>
        <fullName evidence="1">N-acetyltransferase domain-containing protein</fullName>
    </recommendedName>
</protein>
<dbReference type="InterPro" id="IPR000182">
    <property type="entry name" value="GNAT_dom"/>
</dbReference>
<dbReference type="Gene3D" id="3.40.630.30">
    <property type="match status" value="1"/>
</dbReference>
<dbReference type="PANTHER" id="PTHR43451:SF1">
    <property type="entry name" value="ACETYLTRANSFERASE"/>
    <property type="match status" value="1"/>
</dbReference>
<dbReference type="SUPFAM" id="SSF55729">
    <property type="entry name" value="Acyl-CoA N-acyltransferases (Nat)"/>
    <property type="match status" value="1"/>
</dbReference>
<dbReference type="PROSITE" id="PS51186">
    <property type="entry name" value="GNAT"/>
    <property type="match status" value="1"/>
</dbReference>
<dbReference type="EMBL" id="NRRL01000110">
    <property type="protein sequence ID" value="MBK1670701.1"/>
    <property type="molecule type" value="Genomic_DNA"/>
</dbReference>
<name>A0ABS1DL18_9PROT</name>
<evidence type="ECO:0000259" key="1">
    <source>
        <dbReference type="PROSITE" id="PS51186"/>
    </source>
</evidence>
<dbReference type="InterPro" id="IPR052564">
    <property type="entry name" value="N-acetyltrans/Recomb-assoc"/>
</dbReference>
<sequence length="206" mass="22729">MPDGSCRRRAKVSQWRSQWKQGHPLRYFASPPFTPDQAMPRIHDRRFLDGRDTHAPMARIDDALPAVAAIYRSAVQTVGPAYYDADQVAAWAAAADNPTALGETLARGLAILRTVDGWPAALGQVGANGHVGLLYVHGDFGRQGHGGQLLVQLLDHARRNGAAQATIDASRFSARLAARHGFRVEAEERPEYAGVRFTRWRMRKPL</sequence>
<proteinExistence type="predicted"/>
<dbReference type="Proteomes" id="UP001296873">
    <property type="component" value="Unassembled WGS sequence"/>
</dbReference>
<keyword evidence="3" id="KW-1185">Reference proteome</keyword>
<dbReference type="PANTHER" id="PTHR43451">
    <property type="entry name" value="ACETYLTRANSFERASE (GNAT) FAMILY PROTEIN"/>
    <property type="match status" value="1"/>
</dbReference>
<evidence type="ECO:0000313" key="2">
    <source>
        <dbReference type="EMBL" id="MBK1670701.1"/>
    </source>
</evidence>
<gene>
    <name evidence="2" type="ORF">CKO28_22020</name>
</gene>
<accession>A0ABS1DL18</accession>
<evidence type="ECO:0000313" key="3">
    <source>
        <dbReference type="Proteomes" id="UP001296873"/>
    </source>
</evidence>
<reference evidence="2 3" key="1">
    <citation type="journal article" date="2020" name="Microorganisms">
        <title>Osmotic Adaptation and Compatible Solute Biosynthesis of Phototrophic Bacteria as Revealed from Genome Analyses.</title>
        <authorList>
            <person name="Imhoff J.F."/>
            <person name="Rahn T."/>
            <person name="Kunzel S."/>
            <person name="Keller A."/>
            <person name="Neulinger S.C."/>
        </authorList>
    </citation>
    <scope>NUCLEOTIDE SEQUENCE [LARGE SCALE GENOMIC DNA]</scope>
    <source>
        <strain evidence="2 3">DSM 9895</strain>
    </source>
</reference>
<dbReference type="InterPro" id="IPR016181">
    <property type="entry name" value="Acyl_CoA_acyltransferase"/>
</dbReference>
<dbReference type="CDD" id="cd04301">
    <property type="entry name" value="NAT_SF"/>
    <property type="match status" value="1"/>
</dbReference>
<comment type="caution">
    <text evidence="2">The sequence shown here is derived from an EMBL/GenBank/DDBJ whole genome shotgun (WGS) entry which is preliminary data.</text>
</comment>
<organism evidence="2 3">
    <name type="scientific">Rhodovibrio sodomensis</name>
    <dbReference type="NCBI Taxonomy" id="1088"/>
    <lineage>
        <taxon>Bacteria</taxon>
        <taxon>Pseudomonadati</taxon>
        <taxon>Pseudomonadota</taxon>
        <taxon>Alphaproteobacteria</taxon>
        <taxon>Rhodospirillales</taxon>
        <taxon>Rhodovibrionaceae</taxon>
        <taxon>Rhodovibrio</taxon>
    </lineage>
</organism>